<organism evidence="1">
    <name type="scientific">Nitratifractor salsuginis</name>
    <dbReference type="NCBI Taxonomy" id="269261"/>
    <lineage>
        <taxon>Bacteria</taxon>
        <taxon>Pseudomonadati</taxon>
        <taxon>Campylobacterota</taxon>
        <taxon>Epsilonproteobacteria</taxon>
        <taxon>Campylobacterales</taxon>
        <taxon>Sulfurovaceae</taxon>
        <taxon>Nitratifractor</taxon>
    </lineage>
</organism>
<comment type="caution">
    <text evidence="1">The sequence shown here is derived from an EMBL/GenBank/DDBJ whole genome shotgun (WGS) entry which is preliminary data.</text>
</comment>
<dbReference type="EMBL" id="DRNO01000174">
    <property type="protein sequence ID" value="HFC03743.1"/>
    <property type="molecule type" value="Genomic_DNA"/>
</dbReference>
<name>A0A7V2SJ10_9BACT</name>
<dbReference type="AlphaFoldDB" id="A0A7V2SJ10"/>
<reference evidence="1" key="1">
    <citation type="journal article" date="2020" name="mSystems">
        <title>Genome- and Community-Level Interaction Insights into Carbon Utilization and Element Cycling Functions of Hydrothermarchaeota in Hydrothermal Sediment.</title>
        <authorList>
            <person name="Zhou Z."/>
            <person name="Liu Y."/>
            <person name="Xu W."/>
            <person name="Pan J."/>
            <person name="Luo Z.H."/>
            <person name="Li M."/>
        </authorList>
    </citation>
    <scope>NUCLEOTIDE SEQUENCE [LARGE SCALE GENOMIC DNA]</scope>
    <source>
        <strain evidence="1">HyVt-513</strain>
    </source>
</reference>
<dbReference type="Proteomes" id="UP000885722">
    <property type="component" value="Unassembled WGS sequence"/>
</dbReference>
<feature type="non-terminal residue" evidence="1">
    <location>
        <position position="46"/>
    </location>
</feature>
<evidence type="ECO:0000313" key="1">
    <source>
        <dbReference type="EMBL" id="HFC03743.1"/>
    </source>
</evidence>
<accession>A0A7V2SJ10</accession>
<sequence>MITDSFELLFRLKSLGYDNTSRDPWWWPESGTFAVVVGAILTQTAN</sequence>
<gene>
    <name evidence="1" type="ORF">ENJ74_02610</name>
</gene>
<proteinExistence type="predicted"/>
<protein>
    <submittedName>
        <fullName evidence="1">3-methyladenine DNA glycosylase</fullName>
    </submittedName>
</protein>